<comment type="subcellular location">
    <subcellularLocation>
        <location evidence="1">Nucleus</location>
    </subcellularLocation>
</comment>
<comment type="caution">
    <text evidence="8">The sequence shown here is derived from an EMBL/GenBank/DDBJ whole genome shotgun (WGS) entry which is preliminary data.</text>
</comment>
<dbReference type="InterPro" id="IPR051579">
    <property type="entry name" value="DDR_Transcriptional_Reg"/>
</dbReference>
<dbReference type="InterPro" id="IPR001357">
    <property type="entry name" value="BRCT_dom"/>
</dbReference>
<sequence>MCDSEDDLSSMSTVPYEYDASDDSIYEKETQAIDGELDNVVENRGSYKDNRCNSAAEIVLYDGPTQPLKFIDSGLRCNSSTVGQSTSSETKQIADSDCETIPESPMFNKDPLGDQVDLKKIKPRPASSVSSFTDDDDRTQRLPLVHRVNTFNITNRQDCISPEIPLYEGPTQRLLIKSHITPNSSQEDIACTSTAGQSIDISDFDALPMSPHYYQSEDSSRIDRKGSAKRESTRSETPIYDGPTQPLPVRNHTKPTEYTRSETPIYDGPTQPLPVRSLTKTNSVSKEICASSTESNLHVPSPVRRTSASSDMDIEDDDNDQTQVIPELIHSFERGPSSVATVIPDAENDEISDCETLPSSPVHHLNSTLEIPSTQSAEDKRPLQRSDVWGALKKVDNWDSETADSCPLSPDLFTVASPCPELDAVQNTTTESEKNKNDDQDPNDSRRDPTIEMDRATIPASPVFDFDDSHSEQGNEETQVLSPLPYQGSPAFVAETPFVPMASGGVSEEIPVIAETPFVVDFESPLVSDETPRKKRKIVRRSGHACRQLLPEDNLSIGHRASTPQDMELESTKEEERFIDDAVSVESDFELTFASHYSALPTLTASASSTEPPFVGFEAMEVEEPTIHLEQIRQIIDEDQMESMEEGNASEKVSAQLSPAPVETTAIAGPSTANLPAPRRSSRKPVPNTRRTLDISETNQEPVVIKRRPGRPPKAAIKIEVQSSNESNASEPVGAVRRRPGPQGKGFKIEVESSDENVSEPVVAAIKRRPGRPPKIQAGSSLPNDPSTTKKSVTRKVSVSMILSDATESGEDNRAANQRTSRKTRCGRKGSDAASVSVVEPPTTQQSVKNKSRNQVKKEPTDDSLVENTLNKTKVAAHRQSKRGVNNNTDDVSVTSSVGSSSPSMQEATRRRRLGRRRALAGKVRVLFTGINDDDGKHCENVEKLGGRIVTTFKDCSVLVTDRIRRTLKFLCCVGLGTPIVGVEWLTTCRSSKKFVDPWLHLLIDEPGEEKFEFKLSASLEVAKETALLSGWSFHATPSVTPKPVEMQEIVESCGGIYFEESDNSVDDNMIVISCESDKQLWPKWKKRCATLVDKEAILRGVLQQVFEPDKYKLGV</sequence>
<evidence type="ECO:0000256" key="1">
    <source>
        <dbReference type="ARBA" id="ARBA00004123"/>
    </source>
</evidence>
<evidence type="ECO:0000256" key="2">
    <source>
        <dbReference type="ARBA" id="ARBA00022763"/>
    </source>
</evidence>
<evidence type="ECO:0000256" key="5">
    <source>
        <dbReference type="ARBA" id="ARBA00030146"/>
    </source>
</evidence>
<protein>
    <recommendedName>
        <fullName evidence="4">PAX-interacting protein 1</fullName>
    </recommendedName>
    <alternativeName>
        <fullName evidence="5">PAX transactivation activation domain-interacting protein</fullName>
    </alternativeName>
</protein>
<dbReference type="PANTHER" id="PTHR23196:SF1">
    <property type="entry name" value="PAX-INTERACTING PROTEIN 1"/>
    <property type="match status" value="1"/>
</dbReference>
<feature type="compositionally biased region" description="Low complexity" evidence="6">
    <location>
        <begin position="884"/>
        <end position="902"/>
    </location>
</feature>
<dbReference type="PROSITE" id="PS50172">
    <property type="entry name" value="BRCT"/>
    <property type="match status" value="1"/>
</dbReference>
<feature type="compositionally biased region" description="Polar residues" evidence="6">
    <location>
        <begin position="278"/>
        <end position="310"/>
    </location>
</feature>
<keyword evidence="9" id="KW-1185">Reference proteome</keyword>
<name>A0A8J2RRS9_9CRUS</name>
<dbReference type="CDD" id="cd18432">
    <property type="entry name" value="BRCT_PAXIP1_rpt6_like"/>
    <property type="match status" value="1"/>
</dbReference>
<feature type="region of interest" description="Disordered" evidence="6">
    <location>
        <begin position="641"/>
        <end position="913"/>
    </location>
</feature>
<evidence type="ECO:0000256" key="3">
    <source>
        <dbReference type="ARBA" id="ARBA00023242"/>
    </source>
</evidence>
<feature type="compositionally biased region" description="Basic and acidic residues" evidence="6">
    <location>
        <begin position="218"/>
        <end position="234"/>
    </location>
</feature>
<feature type="region of interest" description="Disordered" evidence="6">
    <location>
        <begin position="426"/>
        <end position="478"/>
    </location>
</feature>
<evidence type="ECO:0000256" key="4">
    <source>
        <dbReference type="ARBA" id="ARBA00023858"/>
    </source>
</evidence>
<organism evidence="8 9">
    <name type="scientific">Daphnia galeata</name>
    <dbReference type="NCBI Taxonomy" id="27404"/>
    <lineage>
        <taxon>Eukaryota</taxon>
        <taxon>Metazoa</taxon>
        <taxon>Ecdysozoa</taxon>
        <taxon>Arthropoda</taxon>
        <taxon>Crustacea</taxon>
        <taxon>Branchiopoda</taxon>
        <taxon>Diplostraca</taxon>
        <taxon>Cladocera</taxon>
        <taxon>Anomopoda</taxon>
        <taxon>Daphniidae</taxon>
        <taxon>Daphnia</taxon>
    </lineage>
</organism>
<keyword evidence="3" id="KW-0539">Nucleus</keyword>
<dbReference type="OrthoDB" id="342264at2759"/>
<feature type="region of interest" description="Disordered" evidence="6">
    <location>
        <begin position="210"/>
        <end position="318"/>
    </location>
</feature>
<dbReference type="PANTHER" id="PTHR23196">
    <property type="entry name" value="PAX TRANSCRIPTION ACTIVATION DOMAIN INTERACTING PROTEIN"/>
    <property type="match status" value="1"/>
</dbReference>
<dbReference type="EMBL" id="CAKKLH010000223">
    <property type="protein sequence ID" value="CAH0106255.1"/>
    <property type="molecule type" value="Genomic_DNA"/>
</dbReference>
<dbReference type="InterPro" id="IPR036420">
    <property type="entry name" value="BRCT_dom_sf"/>
</dbReference>
<evidence type="ECO:0000259" key="7">
    <source>
        <dbReference type="PROSITE" id="PS50172"/>
    </source>
</evidence>
<evidence type="ECO:0000313" key="9">
    <source>
        <dbReference type="Proteomes" id="UP000789390"/>
    </source>
</evidence>
<gene>
    <name evidence="8" type="ORF">DGAL_LOCUS9409</name>
</gene>
<proteinExistence type="predicted"/>
<feature type="region of interest" description="Disordered" evidence="6">
    <location>
        <begin position="1"/>
        <end position="22"/>
    </location>
</feature>
<dbReference type="Pfam" id="PF16770">
    <property type="entry name" value="RTT107_BRCT_5"/>
    <property type="match status" value="1"/>
</dbReference>
<dbReference type="SMART" id="SM00292">
    <property type="entry name" value="BRCT"/>
    <property type="match status" value="1"/>
</dbReference>
<accession>A0A8J2RRS9</accession>
<dbReference type="Proteomes" id="UP000789390">
    <property type="component" value="Unassembled WGS sequence"/>
</dbReference>
<evidence type="ECO:0000313" key="8">
    <source>
        <dbReference type="EMBL" id="CAH0106255.1"/>
    </source>
</evidence>
<evidence type="ECO:0000256" key="6">
    <source>
        <dbReference type="SAM" id="MobiDB-lite"/>
    </source>
</evidence>
<dbReference type="GO" id="GO:0005634">
    <property type="term" value="C:nucleus"/>
    <property type="evidence" value="ECO:0007669"/>
    <property type="project" value="UniProtKB-SubCell"/>
</dbReference>
<dbReference type="CDD" id="cd17744">
    <property type="entry name" value="BRCT_MDC1_rpt1"/>
    <property type="match status" value="1"/>
</dbReference>
<dbReference type="GO" id="GO:0006974">
    <property type="term" value="P:DNA damage response"/>
    <property type="evidence" value="ECO:0007669"/>
    <property type="project" value="UniProtKB-KW"/>
</dbReference>
<feature type="compositionally biased region" description="Polar residues" evidence="6">
    <location>
        <begin position="721"/>
        <end position="730"/>
    </location>
</feature>
<keyword evidence="2" id="KW-0227">DNA damage</keyword>
<dbReference type="AlphaFoldDB" id="A0A8J2RRS9"/>
<reference evidence="8" key="1">
    <citation type="submission" date="2021-11" db="EMBL/GenBank/DDBJ databases">
        <authorList>
            <person name="Schell T."/>
        </authorList>
    </citation>
    <scope>NUCLEOTIDE SEQUENCE</scope>
    <source>
        <strain evidence="8">M5</strain>
    </source>
</reference>
<feature type="compositionally biased region" description="Polar residues" evidence="6">
    <location>
        <begin position="778"/>
        <end position="797"/>
    </location>
</feature>
<dbReference type="SUPFAM" id="SSF52113">
    <property type="entry name" value="BRCT domain"/>
    <property type="match status" value="1"/>
</dbReference>
<feature type="domain" description="BRCT" evidence="7">
    <location>
        <begin position="942"/>
        <end position="1003"/>
    </location>
</feature>
<dbReference type="Gene3D" id="3.40.50.10190">
    <property type="entry name" value="BRCT domain"/>
    <property type="match status" value="2"/>
</dbReference>
<feature type="compositionally biased region" description="Basic and acidic residues" evidence="6">
    <location>
        <begin position="431"/>
        <end position="455"/>
    </location>
</feature>
<dbReference type="Pfam" id="PF16589">
    <property type="entry name" value="BRCT_2"/>
    <property type="match status" value="1"/>
</dbReference>